<protein>
    <submittedName>
        <fullName evidence="1">Uncharacterized protein</fullName>
    </submittedName>
</protein>
<comment type="caution">
    <text evidence="1">The sequence shown here is derived from an EMBL/GenBank/DDBJ whole genome shotgun (WGS) entry which is preliminary data.</text>
</comment>
<dbReference type="AlphaFoldDB" id="A0AAN4MWG9"/>
<reference evidence="1 2" key="1">
    <citation type="submission" date="2014-02" db="EMBL/GenBank/DDBJ databases">
        <authorList>
            <person name="Sears C."/>
            <person name="Carroll K."/>
            <person name="Sack B.R."/>
            <person name="Qadri F."/>
            <person name="Myers L.L."/>
            <person name="Chung G.-T."/>
            <person name="Escheverria P."/>
            <person name="Fraser C.M."/>
            <person name="Sadzewicz L."/>
            <person name="Shefchek K.A."/>
            <person name="Tallon L."/>
            <person name="Das S.P."/>
            <person name="Daugherty S."/>
            <person name="Mongodin E.F."/>
        </authorList>
    </citation>
    <scope>NUCLEOTIDE SEQUENCE [LARGE SCALE GENOMIC DNA]</scope>
    <source>
        <strain evidence="1 2">1007-1-F #10</strain>
    </source>
</reference>
<evidence type="ECO:0000313" key="1">
    <source>
        <dbReference type="EMBL" id="EYA12898.1"/>
    </source>
</evidence>
<proteinExistence type="predicted"/>
<accession>A0AAN4MWG9</accession>
<evidence type="ECO:0000313" key="2">
    <source>
        <dbReference type="Proteomes" id="UP000022433"/>
    </source>
</evidence>
<organism evidence="1 2">
    <name type="scientific">Bacteroides fragilis str. 1007-1-F #10</name>
    <dbReference type="NCBI Taxonomy" id="1339295"/>
    <lineage>
        <taxon>Bacteria</taxon>
        <taxon>Pseudomonadati</taxon>
        <taxon>Bacteroidota</taxon>
        <taxon>Bacteroidia</taxon>
        <taxon>Bacteroidales</taxon>
        <taxon>Bacteroidaceae</taxon>
        <taxon>Bacteroides</taxon>
    </lineage>
</organism>
<sequence length="59" mass="6568">MLNATGRKPHAPNCDVANIVRILLTLKIPSRKVSENHLYAYAVVAVQDDFSVLSDCFHD</sequence>
<gene>
    <name evidence="1" type="ORF">M104_3555</name>
</gene>
<dbReference type="EMBL" id="JGEA01000032">
    <property type="protein sequence ID" value="EYA12898.1"/>
    <property type="molecule type" value="Genomic_DNA"/>
</dbReference>
<dbReference type="Proteomes" id="UP000022433">
    <property type="component" value="Unassembled WGS sequence"/>
</dbReference>
<name>A0AAN4MWG9_BACFG</name>